<organism evidence="2 3">
    <name type="scientific">Staurois parvus</name>
    <dbReference type="NCBI Taxonomy" id="386267"/>
    <lineage>
        <taxon>Eukaryota</taxon>
        <taxon>Metazoa</taxon>
        <taxon>Chordata</taxon>
        <taxon>Craniata</taxon>
        <taxon>Vertebrata</taxon>
        <taxon>Euteleostomi</taxon>
        <taxon>Amphibia</taxon>
        <taxon>Batrachia</taxon>
        <taxon>Anura</taxon>
        <taxon>Neobatrachia</taxon>
        <taxon>Ranoidea</taxon>
        <taxon>Ranidae</taxon>
        <taxon>Staurois</taxon>
    </lineage>
</organism>
<keyword evidence="3" id="KW-1185">Reference proteome</keyword>
<reference evidence="2" key="1">
    <citation type="submission" date="2023-05" db="EMBL/GenBank/DDBJ databases">
        <authorList>
            <person name="Stuckert A."/>
        </authorList>
    </citation>
    <scope>NUCLEOTIDE SEQUENCE</scope>
</reference>
<protein>
    <submittedName>
        <fullName evidence="2">Uncharacterized protein</fullName>
    </submittedName>
</protein>
<proteinExistence type="predicted"/>
<feature type="region of interest" description="Disordered" evidence="1">
    <location>
        <begin position="45"/>
        <end position="64"/>
    </location>
</feature>
<evidence type="ECO:0000313" key="3">
    <source>
        <dbReference type="Proteomes" id="UP001162483"/>
    </source>
</evidence>
<evidence type="ECO:0000256" key="1">
    <source>
        <dbReference type="SAM" id="MobiDB-lite"/>
    </source>
</evidence>
<evidence type="ECO:0000313" key="2">
    <source>
        <dbReference type="EMBL" id="CAI9618946.1"/>
    </source>
</evidence>
<dbReference type="Proteomes" id="UP001162483">
    <property type="component" value="Unassembled WGS sequence"/>
</dbReference>
<sequence>MLRHFSLGRSMCSLADCNLFSTRLFPNSGTLRGLLADSLASHTASSNCNSPPQGTSHLLSSSWS</sequence>
<accession>A0ABN9HG94</accession>
<name>A0ABN9HG94_9NEOB</name>
<gene>
    <name evidence="2" type="ORF">SPARVUS_LOCUS15760095</name>
</gene>
<dbReference type="EMBL" id="CATNWA010020561">
    <property type="protein sequence ID" value="CAI9618946.1"/>
    <property type="molecule type" value="Genomic_DNA"/>
</dbReference>
<comment type="caution">
    <text evidence="2">The sequence shown here is derived from an EMBL/GenBank/DDBJ whole genome shotgun (WGS) entry which is preliminary data.</text>
</comment>